<dbReference type="Gene3D" id="1.10.10.10">
    <property type="entry name" value="Winged helix-like DNA-binding domain superfamily/Winged helix DNA-binding domain"/>
    <property type="match status" value="1"/>
</dbReference>
<dbReference type="SMART" id="SM00100">
    <property type="entry name" value="cNMP"/>
    <property type="match status" value="1"/>
</dbReference>
<dbReference type="OrthoDB" id="7584044at2"/>
<dbReference type="InterPro" id="IPR018490">
    <property type="entry name" value="cNMP-bd_dom_sf"/>
</dbReference>
<dbReference type="PROSITE" id="PS51063">
    <property type="entry name" value="HTH_CRP_2"/>
    <property type="match status" value="1"/>
</dbReference>
<dbReference type="GO" id="GO:0003700">
    <property type="term" value="F:DNA-binding transcription factor activity"/>
    <property type="evidence" value="ECO:0007669"/>
    <property type="project" value="TreeGrafter"/>
</dbReference>
<dbReference type="PANTHER" id="PTHR24567:SF74">
    <property type="entry name" value="HTH-TYPE TRANSCRIPTIONAL REGULATOR ARCR"/>
    <property type="match status" value="1"/>
</dbReference>
<feature type="domain" description="Cyclic nucleotide-binding" evidence="4">
    <location>
        <begin position="9"/>
        <end position="111"/>
    </location>
</feature>
<dbReference type="GO" id="GO:0016301">
    <property type="term" value="F:kinase activity"/>
    <property type="evidence" value="ECO:0007669"/>
    <property type="project" value="UniProtKB-KW"/>
</dbReference>
<dbReference type="PANTHER" id="PTHR24567">
    <property type="entry name" value="CRP FAMILY TRANSCRIPTIONAL REGULATORY PROTEIN"/>
    <property type="match status" value="1"/>
</dbReference>
<evidence type="ECO:0000256" key="3">
    <source>
        <dbReference type="ARBA" id="ARBA00023163"/>
    </source>
</evidence>
<sequence length="231" mass="25268">MLDFGVRPLLDALSSEVRAEVMALSSRRTCADGQLIQQAGDIHSALFIIEQGAVRMCQSAPDGVEITIIILGAGQSFGDLTLLEDKPRAFDASAIGKTQLLELRRSAFDALWEKYPSFGKTMLSLSAQRLHITLSLLDDMRRLDLNERCAKLLLEMTTREGRPATQVDQATLSQVLGVSRVSIGRALGFLKAQGLINTGYGEVEVIDPQALNAWLTSRIGYGLEHLKNPQT</sequence>
<protein>
    <submittedName>
        <fullName evidence="6">cAMP-binding domain of CRP or a regulatory subunit of cAMP-dependent protein kinases</fullName>
    </submittedName>
</protein>
<evidence type="ECO:0000259" key="5">
    <source>
        <dbReference type="PROSITE" id="PS51063"/>
    </source>
</evidence>
<evidence type="ECO:0000259" key="4">
    <source>
        <dbReference type="PROSITE" id="PS50042"/>
    </source>
</evidence>
<dbReference type="InterPro" id="IPR000595">
    <property type="entry name" value="cNMP-bd_dom"/>
</dbReference>
<dbReference type="InterPro" id="IPR036390">
    <property type="entry name" value="WH_DNA-bd_sf"/>
</dbReference>
<keyword evidence="3" id="KW-0804">Transcription</keyword>
<dbReference type="InterPro" id="IPR050397">
    <property type="entry name" value="Env_Response_Regulators"/>
</dbReference>
<organism evidence="6 7">
    <name type="scientific">Erythrobacter sanguineus</name>
    <dbReference type="NCBI Taxonomy" id="198312"/>
    <lineage>
        <taxon>Bacteria</taxon>
        <taxon>Pseudomonadati</taxon>
        <taxon>Pseudomonadota</taxon>
        <taxon>Alphaproteobacteria</taxon>
        <taxon>Sphingomonadales</taxon>
        <taxon>Erythrobacteraceae</taxon>
        <taxon>Erythrobacter/Porphyrobacter group</taxon>
        <taxon>Erythrobacter</taxon>
    </lineage>
</organism>
<dbReference type="Gene3D" id="2.60.120.10">
    <property type="entry name" value="Jelly Rolls"/>
    <property type="match status" value="1"/>
</dbReference>
<dbReference type="InterPro" id="IPR012318">
    <property type="entry name" value="HTH_CRP"/>
</dbReference>
<dbReference type="GO" id="GO:0005829">
    <property type="term" value="C:cytosol"/>
    <property type="evidence" value="ECO:0007669"/>
    <property type="project" value="TreeGrafter"/>
</dbReference>
<dbReference type="PROSITE" id="PS50042">
    <property type="entry name" value="CNMP_BINDING_3"/>
    <property type="match status" value="1"/>
</dbReference>
<accession>A0A1M7SZP7</accession>
<evidence type="ECO:0000313" key="7">
    <source>
        <dbReference type="Proteomes" id="UP000184391"/>
    </source>
</evidence>
<feature type="domain" description="HTH crp-type" evidence="5">
    <location>
        <begin position="143"/>
        <end position="209"/>
    </location>
</feature>
<gene>
    <name evidence="6" type="ORF">SAMN02745193_02648</name>
</gene>
<dbReference type="GO" id="GO:0003677">
    <property type="term" value="F:DNA binding"/>
    <property type="evidence" value="ECO:0007669"/>
    <property type="project" value="UniProtKB-KW"/>
</dbReference>
<name>A0A1M7SZP7_9SPHN</name>
<proteinExistence type="predicted"/>
<dbReference type="SUPFAM" id="SSF51206">
    <property type="entry name" value="cAMP-binding domain-like"/>
    <property type="match status" value="1"/>
</dbReference>
<dbReference type="SUPFAM" id="SSF46785">
    <property type="entry name" value="Winged helix' DNA-binding domain"/>
    <property type="match status" value="1"/>
</dbReference>
<dbReference type="InterPro" id="IPR036388">
    <property type="entry name" value="WH-like_DNA-bd_sf"/>
</dbReference>
<dbReference type="Pfam" id="PF00027">
    <property type="entry name" value="cNMP_binding"/>
    <property type="match status" value="1"/>
</dbReference>
<dbReference type="AlphaFoldDB" id="A0A1M7SZP7"/>
<evidence type="ECO:0000313" key="6">
    <source>
        <dbReference type="EMBL" id="SHN63932.1"/>
    </source>
</evidence>
<evidence type="ECO:0000256" key="1">
    <source>
        <dbReference type="ARBA" id="ARBA00023015"/>
    </source>
</evidence>
<dbReference type="EMBL" id="FRDF01000017">
    <property type="protein sequence ID" value="SHN63932.1"/>
    <property type="molecule type" value="Genomic_DNA"/>
</dbReference>
<keyword evidence="2" id="KW-0238">DNA-binding</keyword>
<dbReference type="Pfam" id="PF13545">
    <property type="entry name" value="HTH_Crp_2"/>
    <property type="match status" value="1"/>
</dbReference>
<keyword evidence="6" id="KW-0418">Kinase</keyword>
<dbReference type="CDD" id="cd00038">
    <property type="entry name" value="CAP_ED"/>
    <property type="match status" value="1"/>
</dbReference>
<evidence type="ECO:0000256" key="2">
    <source>
        <dbReference type="ARBA" id="ARBA00023125"/>
    </source>
</evidence>
<keyword evidence="6" id="KW-0808">Transferase</keyword>
<dbReference type="InterPro" id="IPR014710">
    <property type="entry name" value="RmlC-like_jellyroll"/>
</dbReference>
<reference evidence="7" key="1">
    <citation type="submission" date="2016-12" db="EMBL/GenBank/DDBJ databases">
        <authorList>
            <person name="Varghese N."/>
            <person name="Submissions S."/>
        </authorList>
    </citation>
    <scope>NUCLEOTIDE SEQUENCE [LARGE SCALE GENOMIC DNA]</scope>
    <source>
        <strain evidence="7">DSM 11032</strain>
    </source>
</reference>
<dbReference type="RefSeq" id="WP_072675490.1">
    <property type="nucleotide sequence ID" value="NZ_FRDF01000017.1"/>
</dbReference>
<keyword evidence="1" id="KW-0805">Transcription regulation</keyword>
<keyword evidence="7" id="KW-1185">Reference proteome</keyword>
<dbReference type="STRING" id="198312.SAMN02745193_02648"/>
<dbReference type="Proteomes" id="UP000184391">
    <property type="component" value="Unassembled WGS sequence"/>
</dbReference>